<accession>A0A5M8P297</accession>
<gene>
    <name evidence="1" type="ORF">EZS26_001104</name>
</gene>
<dbReference type="EMBL" id="SNRX01000006">
    <property type="protein sequence ID" value="KAA6302597.1"/>
    <property type="molecule type" value="Genomic_DNA"/>
</dbReference>
<evidence type="ECO:0000313" key="2">
    <source>
        <dbReference type="Proteomes" id="UP000324575"/>
    </source>
</evidence>
<evidence type="ECO:0000313" key="1">
    <source>
        <dbReference type="EMBL" id="KAA6302597.1"/>
    </source>
</evidence>
<name>A0A5M8P297_9BACT</name>
<dbReference type="Pfam" id="PF12668">
    <property type="entry name" value="DUF3791"/>
    <property type="match status" value="1"/>
</dbReference>
<protein>
    <recommendedName>
        <fullName evidence="3">DUF3791 domain-containing protein</fullName>
    </recommendedName>
</protein>
<proteinExistence type="predicted"/>
<evidence type="ECO:0008006" key="3">
    <source>
        <dbReference type="Google" id="ProtNLM"/>
    </source>
</evidence>
<dbReference type="Proteomes" id="UP000324575">
    <property type="component" value="Unassembled WGS sequence"/>
</dbReference>
<dbReference type="InterPro" id="IPR024269">
    <property type="entry name" value="DUF3791"/>
</dbReference>
<comment type="caution">
    <text evidence="1">The sequence shown here is derived from an EMBL/GenBank/DDBJ whole genome shotgun (WGS) entry which is preliminary data.</text>
</comment>
<organism evidence="1 2">
    <name type="scientific">Candidatus Ordinivivax streblomastigis</name>
    <dbReference type="NCBI Taxonomy" id="2540710"/>
    <lineage>
        <taxon>Bacteria</taxon>
        <taxon>Pseudomonadati</taxon>
        <taxon>Bacteroidota</taxon>
        <taxon>Bacteroidia</taxon>
        <taxon>Bacteroidales</taxon>
        <taxon>Candidatus Ordinivivax</taxon>
    </lineage>
</organism>
<dbReference type="AlphaFoldDB" id="A0A5M8P297"/>
<sequence length="66" mass="7738">MSKVHHFIIFCLESYKSAMNISAHQALDEFEKQDVFSYLTDGYEVLHTQGRGYLIEAIKDYIAHRQ</sequence>
<reference evidence="1 2" key="1">
    <citation type="submission" date="2019-03" db="EMBL/GenBank/DDBJ databases">
        <title>Single cell metagenomics reveals metabolic interactions within the superorganism composed of flagellate Streblomastix strix and complex community of Bacteroidetes bacteria on its surface.</title>
        <authorList>
            <person name="Treitli S.C."/>
            <person name="Kolisko M."/>
            <person name="Husnik F."/>
            <person name="Keeling P."/>
            <person name="Hampl V."/>
        </authorList>
    </citation>
    <scope>NUCLEOTIDE SEQUENCE [LARGE SCALE GENOMIC DNA]</scope>
    <source>
        <strain evidence="1">St1</strain>
    </source>
</reference>